<dbReference type="OrthoDB" id="8961517at2759"/>
<protein>
    <submittedName>
        <fullName evidence="4">Myb-related transcription factor, partner of profilin-like</fullName>
    </submittedName>
</protein>
<accession>A0A8J1KT61</accession>
<dbReference type="InterPro" id="IPR028002">
    <property type="entry name" value="Myb_DNA-bind_5"/>
</dbReference>
<sequence length="370" mass="41115">MTARRRQEEEEPTPTSQRRPEEEEDNEDDDGDEGPSGRMGRRFTSEENAALVDEVIVQWDVLFGCQSHRINAARRKKIWQLVTDKVNAVGAVHRDRNTVYKRFSDLKRWIRAKFAARRAKAQKTGGGTLPSLRLQPYERRLLDIMGSEVCEGLEGTLHDTDWRTPPRTAPQPTDSDQDQDLDPLQPQEEGEAADSPRGPQAQEHRAPRRAQSPAVIPVVPPRRHAAEAGAAAPAAEAGAAAPAAAAPIGGPPQEQPQRLGVRHGDYIGLLTTIIRQQRRQELWMRRWFALMHGSFRESMQSMEQTMERNIQDLVAAIRELPHQPRGSAEGPVPGPAAAAPPPPPASPQQRRGRGRGRGQGPVRGDKRKHP</sequence>
<feature type="region of interest" description="Disordered" evidence="1">
    <location>
        <begin position="156"/>
        <end position="215"/>
    </location>
</feature>
<evidence type="ECO:0000259" key="2">
    <source>
        <dbReference type="Pfam" id="PF13873"/>
    </source>
</evidence>
<dbReference type="Proteomes" id="UP000186698">
    <property type="component" value="Chromosome 5S"/>
</dbReference>
<feature type="compositionally biased region" description="Acidic residues" evidence="1">
    <location>
        <begin position="22"/>
        <end position="33"/>
    </location>
</feature>
<feature type="compositionally biased region" description="Pro residues" evidence="1">
    <location>
        <begin position="332"/>
        <end position="346"/>
    </location>
</feature>
<feature type="region of interest" description="Disordered" evidence="1">
    <location>
        <begin position="323"/>
        <end position="370"/>
    </location>
</feature>
<evidence type="ECO:0000313" key="3">
    <source>
        <dbReference type="Proteomes" id="UP000186698"/>
    </source>
</evidence>
<reference evidence="4" key="1">
    <citation type="submission" date="2025-08" db="UniProtKB">
        <authorList>
            <consortium name="RefSeq"/>
        </authorList>
    </citation>
    <scope>IDENTIFICATION</scope>
    <source>
        <strain evidence="4">J_2021</strain>
        <tissue evidence="4">Erythrocytes</tissue>
    </source>
</reference>
<gene>
    <name evidence="4" type="primary">LOC121394225</name>
</gene>
<evidence type="ECO:0000313" key="4">
    <source>
        <dbReference type="RefSeq" id="XP_041420517.1"/>
    </source>
</evidence>
<dbReference type="GeneID" id="121394225"/>
<feature type="region of interest" description="Disordered" evidence="1">
    <location>
        <begin position="1"/>
        <end position="41"/>
    </location>
</feature>
<dbReference type="PANTHER" id="PTHR23098:SF23">
    <property type="entry name" value="MYB-RELATED TRANSCRIPTION FACTOR, PARTNER OF PROFILIN-LIKE ISOFORM X2-RELATED"/>
    <property type="match status" value="1"/>
</dbReference>
<organism evidence="3 4">
    <name type="scientific">Xenopus laevis</name>
    <name type="common">African clawed frog</name>
    <dbReference type="NCBI Taxonomy" id="8355"/>
    <lineage>
        <taxon>Eukaryota</taxon>
        <taxon>Metazoa</taxon>
        <taxon>Chordata</taxon>
        <taxon>Craniata</taxon>
        <taxon>Vertebrata</taxon>
        <taxon>Euteleostomi</taxon>
        <taxon>Amphibia</taxon>
        <taxon>Batrachia</taxon>
        <taxon>Anura</taxon>
        <taxon>Pipoidea</taxon>
        <taxon>Pipidae</taxon>
        <taxon>Xenopodinae</taxon>
        <taxon>Xenopus</taxon>
        <taxon>Xenopus</taxon>
    </lineage>
</organism>
<dbReference type="GO" id="GO:0005634">
    <property type="term" value="C:nucleus"/>
    <property type="evidence" value="ECO:0000318"/>
    <property type="project" value="GO_Central"/>
</dbReference>
<dbReference type="KEGG" id="xla:121394225"/>
<dbReference type="RefSeq" id="XP_041420517.1">
    <property type="nucleotide sequence ID" value="XM_041564583.1"/>
</dbReference>
<name>A0A8J1KT61_XENLA</name>
<dbReference type="PANTHER" id="PTHR23098">
    <property type="entry name" value="AGAP001331-PA-RELATED"/>
    <property type="match status" value="1"/>
</dbReference>
<dbReference type="AlphaFoldDB" id="A0A8J1KT61"/>
<feature type="domain" description="Myb/SANT-like DNA-binding" evidence="2">
    <location>
        <begin position="41"/>
        <end position="115"/>
    </location>
</feature>
<dbReference type="Pfam" id="PF13873">
    <property type="entry name" value="Myb_DNA-bind_5"/>
    <property type="match status" value="1"/>
</dbReference>
<evidence type="ECO:0000256" key="1">
    <source>
        <dbReference type="SAM" id="MobiDB-lite"/>
    </source>
</evidence>
<proteinExistence type="predicted"/>
<keyword evidence="3" id="KW-1185">Reference proteome</keyword>